<feature type="non-terminal residue" evidence="1">
    <location>
        <position position="1"/>
    </location>
</feature>
<dbReference type="EMBL" id="JACGCM010001242">
    <property type="protein sequence ID" value="KAF6158008.1"/>
    <property type="molecule type" value="Genomic_DNA"/>
</dbReference>
<protein>
    <submittedName>
        <fullName evidence="1">Uncharacterized protein</fullName>
    </submittedName>
</protein>
<dbReference type="AlphaFoldDB" id="A0A7J7MTI9"/>
<comment type="caution">
    <text evidence="1">The sequence shown here is derived from an EMBL/GenBank/DDBJ whole genome shotgun (WGS) entry which is preliminary data.</text>
</comment>
<evidence type="ECO:0000313" key="2">
    <source>
        <dbReference type="Proteomes" id="UP000541444"/>
    </source>
</evidence>
<reference evidence="1 2" key="1">
    <citation type="journal article" date="2020" name="IScience">
        <title>Genome Sequencing of the Endangered Kingdonia uniflora (Circaeasteraceae, Ranunculales) Reveals Potential Mechanisms of Evolutionary Specialization.</title>
        <authorList>
            <person name="Sun Y."/>
            <person name="Deng T."/>
            <person name="Zhang A."/>
            <person name="Moore M.J."/>
            <person name="Landis J.B."/>
            <person name="Lin N."/>
            <person name="Zhang H."/>
            <person name="Zhang X."/>
            <person name="Huang J."/>
            <person name="Zhang X."/>
            <person name="Sun H."/>
            <person name="Wang H."/>
        </authorList>
    </citation>
    <scope>NUCLEOTIDE SEQUENCE [LARGE SCALE GENOMIC DNA]</scope>
    <source>
        <strain evidence="1">TB1705</strain>
        <tissue evidence="1">Leaf</tissue>
    </source>
</reference>
<dbReference type="Proteomes" id="UP000541444">
    <property type="component" value="Unassembled WGS sequence"/>
</dbReference>
<keyword evidence="2" id="KW-1185">Reference proteome</keyword>
<sequence>PSTDGRSSLHSLLKCIEAYLILKNGSPEIPQRRTFDTGDEPSGIDQYIAAGILRPYLHMVEV</sequence>
<accession>A0A7J7MTI9</accession>
<proteinExistence type="predicted"/>
<organism evidence="1 2">
    <name type="scientific">Kingdonia uniflora</name>
    <dbReference type="NCBI Taxonomy" id="39325"/>
    <lineage>
        <taxon>Eukaryota</taxon>
        <taxon>Viridiplantae</taxon>
        <taxon>Streptophyta</taxon>
        <taxon>Embryophyta</taxon>
        <taxon>Tracheophyta</taxon>
        <taxon>Spermatophyta</taxon>
        <taxon>Magnoliopsida</taxon>
        <taxon>Ranunculales</taxon>
        <taxon>Circaeasteraceae</taxon>
        <taxon>Kingdonia</taxon>
    </lineage>
</organism>
<evidence type="ECO:0000313" key="1">
    <source>
        <dbReference type="EMBL" id="KAF6158008.1"/>
    </source>
</evidence>
<gene>
    <name evidence="1" type="ORF">GIB67_008137</name>
</gene>
<name>A0A7J7MTI9_9MAGN</name>